<evidence type="ECO:0000256" key="3">
    <source>
        <dbReference type="RuleBase" id="RU004508"/>
    </source>
</evidence>
<protein>
    <submittedName>
        <fullName evidence="4">DegT/DnrJ/EryC1/StrS family aminotransferase</fullName>
    </submittedName>
</protein>
<dbReference type="InterPro" id="IPR015422">
    <property type="entry name" value="PyrdxlP-dep_Trfase_small"/>
</dbReference>
<dbReference type="PANTHER" id="PTHR30244">
    <property type="entry name" value="TRANSAMINASE"/>
    <property type="match status" value="1"/>
</dbReference>
<name>A0ABS5WGM4_9FLAO</name>
<dbReference type="PIRSF" id="PIRSF000390">
    <property type="entry name" value="PLP_StrS"/>
    <property type="match status" value="1"/>
</dbReference>
<dbReference type="InterPro" id="IPR015421">
    <property type="entry name" value="PyrdxlP-dep_Trfase_major"/>
</dbReference>
<reference evidence="5" key="1">
    <citation type="submission" date="2023-07" db="EMBL/GenBank/DDBJ databases">
        <title>Zobellia barbeyronii sp. nov., a new marine flavobacterium, isolated from green and red algae.</title>
        <authorList>
            <person name="Nedashkovskaya O.I."/>
            <person name="Otstavnykh N."/>
            <person name="Zhukova N."/>
            <person name="Guzev K."/>
            <person name="Chausova V."/>
            <person name="Tekutyeva L."/>
            <person name="Mikhailov V."/>
            <person name="Isaeva M."/>
        </authorList>
    </citation>
    <scope>NUCLEOTIDE SEQUENCE [LARGE SCALE GENOMIC DNA]</scope>
    <source>
        <strain evidence="5">KMM 6746</strain>
    </source>
</reference>
<proteinExistence type="inferred from homology"/>
<keyword evidence="4" id="KW-0032">Aminotransferase</keyword>
<evidence type="ECO:0000313" key="4">
    <source>
        <dbReference type="EMBL" id="MBT2162559.1"/>
    </source>
</evidence>
<evidence type="ECO:0000313" key="5">
    <source>
        <dbReference type="Proteomes" id="UP000740413"/>
    </source>
</evidence>
<gene>
    <name evidence="4" type="ORF">HW347_14910</name>
</gene>
<dbReference type="Proteomes" id="UP000740413">
    <property type="component" value="Unassembled WGS sequence"/>
</dbReference>
<comment type="similarity">
    <text evidence="2 3">Belongs to the DegT/DnrJ/EryC1 family.</text>
</comment>
<dbReference type="GO" id="GO:0008483">
    <property type="term" value="F:transaminase activity"/>
    <property type="evidence" value="ECO:0007669"/>
    <property type="project" value="UniProtKB-KW"/>
</dbReference>
<evidence type="ECO:0000256" key="2">
    <source>
        <dbReference type="ARBA" id="ARBA00037999"/>
    </source>
</evidence>
<dbReference type="Gene3D" id="3.90.1150.10">
    <property type="entry name" value="Aspartate Aminotransferase, domain 1"/>
    <property type="match status" value="1"/>
</dbReference>
<dbReference type="RefSeq" id="WP_214612564.1">
    <property type="nucleotide sequence ID" value="NZ_JACATN010000004.1"/>
</dbReference>
<keyword evidence="4" id="KW-0808">Transferase</keyword>
<comment type="caution">
    <text evidence="4">The sequence shown here is derived from an EMBL/GenBank/DDBJ whole genome shotgun (WGS) entry which is preliminary data.</text>
</comment>
<dbReference type="InterPro" id="IPR000653">
    <property type="entry name" value="DegT/StrS_aminotransferase"/>
</dbReference>
<dbReference type="Pfam" id="PF01041">
    <property type="entry name" value="DegT_DnrJ_EryC1"/>
    <property type="match status" value="1"/>
</dbReference>
<dbReference type="Gene3D" id="3.40.640.10">
    <property type="entry name" value="Type I PLP-dependent aspartate aminotransferase-like (Major domain)"/>
    <property type="match status" value="1"/>
</dbReference>
<organism evidence="4 5">
    <name type="scientific">Zobellia barbeyronii</name>
    <dbReference type="NCBI Taxonomy" id="2748009"/>
    <lineage>
        <taxon>Bacteria</taxon>
        <taxon>Pseudomonadati</taxon>
        <taxon>Bacteroidota</taxon>
        <taxon>Flavobacteriia</taxon>
        <taxon>Flavobacteriales</taxon>
        <taxon>Flavobacteriaceae</taxon>
        <taxon>Zobellia</taxon>
    </lineage>
</organism>
<dbReference type="InterPro" id="IPR015424">
    <property type="entry name" value="PyrdxlP-dep_Trfase"/>
</dbReference>
<keyword evidence="5" id="KW-1185">Reference proteome</keyword>
<evidence type="ECO:0000256" key="1">
    <source>
        <dbReference type="ARBA" id="ARBA00022898"/>
    </source>
</evidence>
<sequence>MKKIQMVDLGGQYEGIKEQVNSAIATIMETSAFINGPEVKSFQSELEAYLGVKHVIPCANGTDALQIAMMGLGLQPGDEVITADFTFAATVEVIALLQLTPVLVDVEPDTFNIDIAAVEKAITPKTKAIVPVHLFGQCANMDAIMQLADQHNLYVIEDNAQAIGADYTFNNGKKQKAGTIGHVGATSFFPSKNLGAYGDGGAIFTNDDELAHTLRGVVNHGMYERYHHDVVGVNSRLDSIQAAVLRAKLPKLDQYCNRRRQAARSYNSAFRGQANIITPRTTQCGQEICDTCTCHVFHQYTLRITNGKRDALVKHLAEKDIPCGVYYPIPLHKQKAYVDERYNEADFPVTNQLVKEVISLPMHTELDDEQIDFITKTVVDFVNG</sequence>
<accession>A0ABS5WGM4</accession>
<dbReference type="SUPFAM" id="SSF53383">
    <property type="entry name" value="PLP-dependent transferases"/>
    <property type="match status" value="1"/>
</dbReference>
<dbReference type="EMBL" id="JACATN010000004">
    <property type="protein sequence ID" value="MBT2162559.1"/>
    <property type="molecule type" value="Genomic_DNA"/>
</dbReference>
<dbReference type="CDD" id="cd00616">
    <property type="entry name" value="AHBA_syn"/>
    <property type="match status" value="1"/>
</dbReference>
<dbReference type="PANTHER" id="PTHR30244:SF36">
    <property type="entry name" value="3-OXO-GLUCOSE-6-PHOSPHATE:GLUTAMATE AMINOTRANSFERASE"/>
    <property type="match status" value="1"/>
</dbReference>
<keyword evidence="1 3" id="KW-0663">Pyridoxal phosphate</keyword>